<evidence type="ECO:0000313" key="1">
    <source>
        <dbReference type="EMBL" id="EAL23918.1"/>
    </source>
</evidence>
<protein>
    <submittedName>
        <fullName evidence="2">HCG2040076, isoform CRA_b</fullName>
    </submittedName>
    <submittedName>
        <fullName evidence="1">Hypothetical LOC285890</fullName>
    </submittedName>
</protein>
<evidence type="ECO:0000313" key="2">
    <source>
        <dbReference type="EMBL" id="EAX04549.1"/>
    </source>
</evidence>
<reference evidence="2" key="4">
    <citation type="submission" date="2005-07" db="EMBL/GenBank/DDBJ databases">
        <authorList>
            <person name="Mural R.J."/>
            <person name="Istrail S."/>
            <person name="Sutton G."/>
            <person name="Florea L."/>
            <person name="Halpern A.L."/>
            <person name="Mobarry C.M."/>
            <person name="Lippert R."/>
            <person name="Walenz B."/>
            <person name="Shatkay H."/>
            <person name="Dew I."/>
            <person name="Miller J.R."/>
            <person name="Flanigan M.J."/>
            <person name="Edwards N.J."/>
            <person name="Bolanos R."/>
            <person name="Fasulo D."/>
            <person name="Halldorsson B.V."/>
            <person name="Hannenhalli S."/>
            <person name="Turner R."/>
            <person name="Yooseph S."/>
            <person name="Lu F."/>
            <person name="Nusskern D.R."/>
            <person name="Shue B.C."/>
            <person name="Zheng X.H."/>
            <person name="Zhong F."/>
            <person name="Delcher A.L."/>
            <person name="Huson D.H."/>
            <person name="Kravitz S.A."/>
            <person name="Mouchard L."/>
            <person name="Reinert K."/>
            <person name="Remington K.A."/>
            <person name="Clark A.G."/>
            <person name="Waterman M.S."/>
            <person name="Eichler E.E."/>
            <person name="Adams M.D."/>
            <person name="Hunkapiller M.W."/>
            <person name="Myers E.W."/>
            <person name="Venter J.C."/>
        </authorList>
    </citation>
    <scope>NUCLEOTIDE SEQUENCE</scope>
</reference>
<dbReference type="PeptideAtlas" id="A4D241"/>
<gene>
    <name evidence="1" type="primary">LOC285890</name>
    <name evidence="2" type="ORF">hCG_2040076</name>
    <name evidence="1" type="ORF">tcag7.577</name>
</gene>
<reference evidence="2" key="1">
    <citation type="journal article" date="2001" name="Science">
        <title>The sequence of the human genome.</title>
        <authorList>
            <person name="Venter J.C."/>
            <person name="Adams M.D."/>
            <person name="Myers E.W."/>
            <person name="Li P.W."/>
            <person name="Mural R.J."/>
            <person name="Sutton G.G."/>
            <person name="Smith H.O."/>
            <person name="Yandell M."/>
            <person name="Evans C.A."/>
            <person name="Holt R.A."/>
            <person name="Gocayne J.D."/>
            <person name="Amanatides P."/>
            <person name="Ballew R.M."/>
            <person name="Huson D.H."/>
            <person name="Wortman J.R."/>
            <person name="Zhang Q."/>
            <person name="Kodira C.D."/>
            <person name="Zheng X.H."/>
            <person name="Chen L."/>
            <person name="Skupski M."/>
            <person name="Subramanian G."/>
            <person name="Thomas P.D."/>
            <person name="Zhang J."/>
            <person name="Gabor Miklos G.L."/>
            <person name="Nelson C."/>
            <person name="Broder S."/>
            <person name="Clark A.G."/>
            <person name="Nadeau J."/>
            <person name="McKusick V.A."/>
            <person name="Zinder N."/>
            <person name="Levine A.J."/>
            <person name="Roberts R.J."/>
            <person name="Simon M."/>
            <person name="Slayman C."/>
            <person name="Hunkapiller M."/>
            <person name="Bolanos R."/>
            <person name="Delcher A."/>
            <person name="Dew I."/>
            <person name="Fasulo D."/>
            <person name="Flanigan M."/>
            <person name="Florea L."/>
            <person name="Halpern A."/>
            <person name="Hannenhalli S."/>
            <person name="Kravitz S."/>
            <person name="Levy S."/>
            <person name="Mobarry C."/>
            <person name="Reinert K."/>
            <person name="Remington K."/>
            <person name="Abu-Threideh J."/>
            <person name="Beasley E."/>
            <person name="Biddick K."/>
            <person name="Bonazzi V."/>
            <person name="Brandon R."/>
            <person name="Cargill M."/>
            <person name="Chandramouliswaran I."/>
            <person name="Charlab R."/>
            <person name="Chaturvedi K."/>
            <person name="Deng Z."/>
            <person name="Di Francesco V."/>
            <person name="Dunn P."/>
            <person name="Eilbeck K."/>
            <person name="Evangelista C."/>
            <person name="Gabrielian A.E."/>
            <person name="Gan W."/>
            <person name="Ge W."/>
            <person name="Gong F."/>
            <person name="Gu Z."/>
            <person name="Guan P."/>
            <person name="Heiman T.J."/>
            <person name="Higgins M.E."/>
            <person name="Ji R.R."/>
            <person name="Ke Z."/>
            <person name="Ketchum K.A."/>
            <person name="Lai Z."/>
            <person name="Lei Y."/>
            <person name="Li Z."/>
            <person name="Li J."/>
            <person name="Liang Y."/>
            <person name="Lin X."/>
            <person name="Lu F."/>
            <person name="Merkulov G.V."/>
            <person name="Milshina N."/>
            <person name="Moore H.M."/>
            <person name="Naik A.K."/>
            <person name="Narayan V.A."/>
            <person name="Neelam B."/>
            <person name="Nusskern D."/>
            <person name="Rusch D.B."/>
            <person name="Salzberg S."/>
            <person name="Shao W."/>
            <person name="Shue B."/>
            <person name="Sun J."/>
            <person name="Wang Z."/>
            <person name="Wang A."/>
            <person name="Wang X."/>
            <person name="Wang J."/>
            <person name="Wei M."/>
            <person name="Wides R."/>
            <person name="Xiao C."/>
            <person name="Yan C."/>
            <person name="Yao A."/>
            <person name="Ye J."/>
            <person name="Zhan M."/>
            <person name="Zhang W."/>
            <person name="Zhang H."/>
            <person name="Zhao Q."/>
            <person name="Zheng L."/>
            <person name="Zhong F."/>
            <person name="Zhong W."/>
            <person name="Zhu S."/>
            <person name="Zhao S."/>
            <person name="Gilbert D."/>
            <person name="Baumhueter S."/>
            <person name="Spier G."/>
            <person name="Carter C."/>
            <person name="Cravchik A."/>
            <person name="Woodage T."/>
            <person name="Ali F."/>
            <person name="An H."/>
            <person name="Awe A."/>
            <person name="Baldwin D."/>
            <person name="Baden H."/>
            <person name="Barnstead M."/>
            <person name="Barrow I."/>
            <person name="Beeson K."/>
            <person name="Busam D."/>
            <person name="Carver A."/>
            <person name="Center A."/>
            <person name="Cheng M.L."/>
            <person name="Curry L."/>
            <person name="Danaher S."/>
            <person name="Davenport L."/>
            <person name="Desilets R."/>
            <person name="Dietz S."/>
            <person name="Dodson K."/>
            <person name="Doup L."/>
            <person name="Ferriera S."/>
            <person name="Garg N."/>
            <person name="Gluecksmann A."/>
            <person name="Hart B."/>
            <person name="Haynes J."/>
            <person name="Haynes C."/>
            <person name="Heiner C."/>
            <person name="Hladun S."/>
            <person name="Hostin D."/>
            <person name="Houck J."/>
            <person name="Howland T."/>
            <person name="Ibegwam C."/>
            <person name="Johnson J."/>
            <person name="Kalush F."/>
            <person name="Kline L."/>
            <person name="Koduru S."/>
            <person name="Love A."/>
            <person name="Mann F."/>
            <person name="May D."/>
            <person name="McCawley S."/>
            <person name="McIntosh T."/>
            <person name="McMullen I."/>
            <person name="Moy M."/>
            <person name="Moy L."/>
            <person name="Murphy B."/>
            <person name="Nelson K."/>
            <person name="Pfannkoch C."/>
            <person name="Pratts E."/>
            <person name="Puri V."/>
            <person name="Qureshi H."/>
            <person name="Reardon M."/>
            <person name="Rodriguez R."/>
            <person name="Rogers Y.H."/>
            <person name="Romblad D."/>
            <person name="Ruhfel B."/>
            <person name="Scott R."/>
            <person name="Sitter C."/>
            <person name="Smallwood M."/>
            <person name="Stewart E."/>
            <person name="Strong R."/>
            <person name="Suh E."/>
            <person name="Thomas R."/>
            <person name="Tint N.N."/>
            <person name="Tse S."/>
            <person name="Vech C."/>
            <person name="Wang G."/>
            <person name="Wetter J."/>
            <person name="Williams S."/>
            <person name="Williams M."/>
            <person name="Windsor S."/>
            <person name="Winn-Deen E."/>
            <person name="Wolfe K."/>
            <person name="Zaveri J."/>
            <person name="Zaveri K."/>
            <person name="Abril J.F."/>
            <person name="Guigo R."/>
            <person name="Campbell M.J."/>
            <person name="Sjolander K.V."/>
            <person name="Karlak B."/>
            <person name="Kejariwal A."/>
            <person name="Mi H."/>
            <person name="Lazareva B."/>
            <person name="Hatton T."/>
            <person name="Narechania A."/>
            <person name="Diemer K."/>
            <person name="Muruganujan A."/>
            <person name="Guo N."/>
            <person name="Sato S."/>
            <person name="Bafna V."/>
            <person name="Istrail S."/>
            <person name="Lippert R."/>
            <person name="Schwartz R."/>
            <person name="Walenz B."/>
            <person name="Yooseph S."/>
            <person name="Allen D."/>
            <person name="Basu A."/>
            <person name="Baxendale J."/>
            <person name="Blick L."/>
            <person name="Caminha M."/>
            <person name="Carnes-Stine J."/>
            <person name="Caulk P."/>
            <person name="Chiang Y.H."/>
            <person name="Coyne M."/>
            <person name="Dahlke C."/>
            <person name="Mays A."/>
            <person name="Dombroski M."/>
            <person name="Donnelly M."/>
            <person name="Ely D."/>
            <person name="Esparham S."/>
            <person name="Fosler C."/>
            <person name="Gire H."/>
            <person name="Glanowski S."/>
            <person name="Glasser K."/>
            <person name="Glodek A."/>
            <person name="Gorokhov M."/>
            <person name="Graham K."/>
            <person name="Gropman B."/>
            <person name="Harris M."/>
            <person name="Heil J."/>
            <person name="Henderson S."/>
            <person name="Hoover J."/>
            <person name="Jennings D."/>
            <person name="Jordan C."/>
            <person name="Jordan J."/>
            <person name="Kasha J."/>
            <person name="Kagan L."/>
            <person name="Kraft C."/>
            <person name="Levitsky A."/>
            <person name="Lewis M."/>
            <person name="Liu X."/>
            <person name="Lopez J."/>
            <person name="Ma D."/>
            <person name="Majoros W."/>
            <person name="McDaniel J."/>
            <person name="Murphy S."/>
            <person name="Newman M."/>
            <person name="Nguyen T."/>
            <person name="Nguyen N."/>
            <person name="Nodell M."/>
            <person name="Pan S."/>
            <person name="Peck J."/>
            <person name="Peterson M."/>
            <person name="Rowe W."/>
            <person name="Sanders R."/>
            <person name="Scott J."/>
            <person name="Simpson M."/>
            <person name="Smith T."/>
            <person name="Sprague A."/>
            <person name="Stockwell T."/>
            <person name="Turner R."/>
            <person name="Venter E."/>
            <person name="Wang M."/>
            <person name="Wen M."/>
            <person name="Wu D."/>
            <person name="Wu M."/>
            <person name="Xia A."/>
            <person name="Zandieh A."/>
            <person name="Zhu X."/>
        </authorList>
    </citation>
    <scope>NUCLEOTIDE SEQUENCE</scope>
</reference>
<organism evidence="1">
    <name type="scientific">Homo sapiens</name>
    <name type="common">Human</name>
    <dbReference type="NCBI Taxonomy" id="9606"/>
    <lineage>
        <taxon>Eukaryota</taxon>
        <taxon>Metazoa</taxon>
        <taxon>Chordata</taxon>
        <taxon>Craniata</taxon>
        <taxon>Vertebrata</taxon>
        <taxon>Euteleostomi</taxon>
        <taxon>Mammalia</taxon>
        <taxon>Eutheria</taxon>
        <taxon>Euarchontoglires</taxon>
        <taxon>Primates</taxon>
        <taxon>Haplorrhini</taxon>
        <taxon>Catarrhini</taxon>
        <taxon>Hominidae</taxon>
        <taxon>Homo</taxon>
    </lineage>
</organism>
<proteinExistence type="predicted"/>
<dbReference type="EMBL" id="CH236954">
    <property type="protein sequence ID" value="EAL23918.1"/>
    <property type="molecule type" value="Genomic_DNA"/>
</dbReference>
<reference evidence="1" key="3">
    <citation type="submission" date="2004-06" db="EMBL/GenBank/DDBJ databases">
        <authorList>
            <person name="Scherer S.W."/>
            <person name="Cheung J."/>
            <person name="MacDonald J.R."/>
            <person name="Osborne L.R."/>
            <person name="Nakabayashi K."/>
            <person name="Herbrick J.-A."/>
            <person name="Carson A.R."/>
            <person name="Parker-Katiraee L."/>
            <person name="Skaug J."/>
            <person name="Khaja R."/>
            <person name="Zhang J."/>
            <person name="Hudek A.K."/>
            <person name="Li M."/>
            <person name="Haddad M."/>
            <person name="Duggan G.E."/>
            <person name="Fernandez B.A."/>
            <person name="Kanematsu E."/>
            <person name="Gentles S."/>
            <person name="Christopoulos C.C."/>
            <person name="Choufani S."/>
            <person name="Kwasnicka D."/>
            <person name="Zheng X.H."/>
            <person name="Nusskern D."/>
            <person name="Zhang Q."/>
            <person name="Gu Z."/>
            <person name="Lu F."/>
            <person name="Zeesman S."/>
            <person name="Teshima I."/>
            <person name="Chitayat D."/>
            <person name="Shuman C."/>
            <person name="Weksberg R."/>
            <person name="Zackai E.H."/>
            <person name="Grebe T.A."/>
            <person name="Cox S.R."/>
            <person name="Kirkpatrick S.J."/>
            <person name="Rahman N."/>
            <person name="Friedman J.M."/>
            <person name="Heng H.H.Q."/>
            <person name="Pelicci P."/>
            <person name="Lococo F."/>
            <person name="Belloni E."/>
            <person name="Shaffer L.G."/>
            <person name="Morton C.C."/>
            <person name="Pober B."/>
            <person name="Gusella J."/>
            <person name="Bruns G."/>
            <person name="Korf B.R."/>
            <person name="Quade B.J."/>
            <person name="Ligon A.H."/>
            <person name="Ferguson H."/>
            <person name="Higgins A.W."/>
            <person name="Leach N.T."/>
            <person name="Herrick S.R."/>
            <person name="Lemyre E."/>
            <person name="Farra C.G."/>
            <person name="Kim H.-G."/>
            <person name="Summers A.M."/>
            <person name="Gripp K.W."/>
            <person name="Roberts W."/>
            <person name="Szatmari P."/>
            <person name="Winsor E.J.T."/>
            <person name="Grzeschik K.-H."/>
            <person name="Teebi A."/>
            <person name="Minassian B.A."/>
            <person name="Kere J."/>
            <person name="Armengol L."/>
            <person name="Pujana M.Angel."/>
            <person name="Estivill X."/>
            <person name="Wilson M.D."/>
            <person name="Koop B.F."/>
            <person name="Tosi S."/>
            <person name="Moore G.E."/>
            <person name="Boright A.P."/>
            <person name="Zlotorynski E."/>
            <person name="Kerem B."/>
            <person name="Kroisel P.M."/>
            <person name="Petek E."/>
            <person name="Oscier D.G."/>
            <person name="Mould S.J."/>
            <person name="Doehner H."/>
            <person name="Doehner K."/>
            <person name="Rommens J.M."/>
            <person name="Vincent J.B."/>
            <person name="Venter J.C."/>
            <person name="Li P.W."/>
            <person name="Mural R.J."/>
            <person name="Adams M.D."/>
            <person name="Tsui L.-C."/>
        </authorList>
    </citation>
    <scope>NUCLEOTIDE SEQUENCE</scope>
</reference>
<accession>A4D241</accession>
<dbReference type="EMBL" id="CH471149">
    <property type="protein sequence ID" value="EAX04549.1"/>
    <property type="molecule type" value="Genomic_DNA"/>
</dbReference>
<sequence length="94" mass="10084">MISPGGPLCWAPGRMAVGDQHHVPPGPLQSQCTCLLIQGPVLTACCLHCVEGQRLNDEASSSGLMEMAACPPPTLAQPFFTQEEYFSALRSQDR</sequence>
<dbReference type="AlphaFoldDB" id="A4D241"/>
<reference evidence="1" key="2">
    <citation type="journal article" date="2003" name="Science">
        <title>Human chromosome 7: DNA sequence and biology.</title>
        <authorList>
            <person name="Scherer S.W."/>
            <person name="Cheung J."/>
            <person name="MacDonald J.R."/>
            <person name="Osborne L.R."/>
            <person name="Nakabayashi K."/>
            <person name="Herbrick J.A."/>
            <person name="Carson A.R."/>
            <person name="Parker-Katiraee L."/>
            <person name="Skaug J."/>
            <person name="Khaja R."/>
            <person name="Zhang J."/>
            <person name="Hudek A.K."/>
            <person name="Li M."/>
            <person name="Haddad M."/>
            <person name="Duggan G.E."/>
            <person name="Fernandez B.A."/>
            <person name="Kanematsu E."/>
            <person name="Gentles S."/>
            <person name="Christopoulos C.C."/>
            <person name="Choufani S."/>
            <person name="Kwasnicka D."/>
            <person name="Zheng X.H."/>
            <person name="Lai Z."/>
            <person name="Nusskern D."/>
            <person name="Zhang Q."/>
            <person name="Gu Z."/>
            <person name="Lu F."/>
            <person name="Zeesman S."/>
            <person name="Nowaczyk M.J."/>
            <person name="Teshima I."/>
            <person name="Chitayat D."/>
            <person name="Shuman C."/>
            <person name="Weksberg R."/>
            <person name="Zackai E.H."/>
            <person name="Grebe T.A."/>
            <person name="Cox S.R."/>
            <person name="Kirkpatrick S.J."/>
            <person name="Rahman N."/>
            <person name="Friedman J.M."/>
            <person name="Heng H.H."/>
            <person name="Pelicci P.G."/>
            <person name="Lo-Coco F."/>
            <person name="Belloni E."/>
            <person name="Shaffer L.G."/>
            <person name="Pober B."/>
            <person name="Morton C.C."/>
            <person name="Gusella J.F."/>
            <person name="Bruns G.A."/>
            <person name="Korf B.R."/>
            <person name="Quade B.J."/>
            <person name="Ligon A.H."/>
            <person name="Ferguson H."/>
            <person name="Higgins A.W."/>
            <person name="Leach N.T."/>
            <person name="Herrick S.R."/>
            <person name="Lemyre E."/>
            <person name="Farra C.G."/>
            <person name="Kim H.G."/>
            <person name="Summers A.M."/>
            <person name="Gripp K.W."/>
            <person name="Roberts W."/>
            <person name="Szatmari P."/>
            <person name="Winsor E.J."/>
            <person name="Grzeschik K.H."/>
            <person name="Teebi A."/>
            <person name="Minassian B.A."/>
            <person name="Kere J."/>
            <person name="Armengol L."/>
            <person name="Pujana M.A."/>
            <person name="Estivill X."/>
            <person name="Wilson M.D."/>
            <person name="Koop B.F."/>
            <person name="Tosi S."/>
            <person name="Moore G.E."/>
            <person name="Boright A.P."/>
            <person name="Zlotorynski E."/>
            <person name="Kerem B."/>
            <person name="Kroisel P.M."/>
            <person name="Petek E."/>
            <person name="Oscier D.G."/>
            <person name="Mould S.J."/>
            <person name="Dohner H."/>
            <person name="Dohner K."/>
            <person name="Rommens J.M."/>
            <person name="Vincent J.B."/>
            <person name="Venter J.C."/>
            <person name="Li P.W."/>
            <person name="Mural R.J."/>
            <person name="Adams M.D."/>
            <person name="Tsui L.C."/>
        </authorList>
    </citation>
    <scope>NUCLEOTIDE SEQUENCE [LARGE SCALE GENOMIC DNA]</scope>
</reference>
<name>A4D241_HUMAN</name>